<comment type="function">
    <text evidence="18">Catalyzes the epimerization of the S- and R-forms of NAD(P)HX, a damaged form of NAD(P)H that is a result of enzymatic or heat-dependent hydration. This is a prerequisite for the S-specific NAD(P)H-hydrate dehydratase to allow the repair of both epimers of NAD(P)HX.</text>
</comment>
<dbReference type="PANTHER" id="PTHR12592:SF0">
    <property type="entry name" value="ATP-DEPENDENT (S)-NAD(P)H-HYDRATE DEHYDRATASE"/>
    <property type="match status" value="1"/>
</dbReference>
<dbReference type="SUPFAM" id="SSF64153">
    <property type="entry name" value="YjeF N-terminal domain-like"/>
    <property type="match status" value="1"/>
</dbReference>
<keyword evidence="11 18" id="KW-0413">Isomerase</keyword>
<keyword evidence="23" id="KW-1185">Reference proteome</keyword>
<proteinExistence type="inferred from homology"/>
<comment type="cofactor">
    <cofactor evidence="18 19">
        <name>K(+)</name>
        <dbReference type="ChEBI" id="CHEBI:29103"/>
    </cofactor>
    <text evidence="18 19">Binds 1 potassium ion per subunit.</text>
</comment>
<comment type="catalytic activity">
    <reaction evidence="15 17 19">
        <text>(6S)-NADHX + ADP = AMP + phosphate + NADH + H(+)</text>
        <dbReference type="Rhea" id="RHEA:32223"/>
        <dbReference type="ChEBI" id="CHEBI:15378"/>
        <dbReference type="ChEBI" id="CHEBI:43474"/>
        <dbReference type="ChEBI" id="CHEBI:57945"/>
        <dbReference type="ChEBI" id="CHEBI:64074"/>
        <dbReference type="ChEBI" id="CHEBI:456215"/>
        <dbReference type="ChEBI" id="CHEBI:456216"/>
        <dbReference type="EC" id="4.2.1.136"/>
    </reaction>
</comment>
<feature type="binding site" evidence="17">
    <location>
        <position position="434"/>
    </location>
    <ligand>
        <name>(6S)-NADPHX</name>
        <dbReference type="ChEBI" id="CHEBI:64076"/>
    </ligand>
</feature>
<comment type="caution">
    <text evidence="18">Lacks conserved residue(s) required for the propagation of feature annotation.</text>
</comment>
<evidence type="ECO:0000256" key="16">
    <source>
        <dbReference type="ARBA" id="ARBA00049209"/>
    </source>
</evidence>
<feature type="binding site" evidence="17">
    <location>
        <position position="433"/>
    </location>
    <ligand>
        <name>AMP</name>
        <dbReference type="ChEBI" id="CHEBI:456215"/>
    </ligand>
</feature>
<protein>
    <recommendedName>
        <fullName evidence="19">Bifunctional NAD(P)H-hydrate repair enzyme</fullName>
    </recommendedName>
    <alternativeName>
        <fullName evidence="19">Nicotinamide nucleotide repair protein</fullName>
    </alternativeName>
    <domain>
        <recommendedName>
            <fullName evidence="19">ADP-dependent (S)-NAD(P)H-hydrate dehydratase</fullName>
            <ecNumber evidence="19">4.2.1.136</ecNumber>
        </recommendedName>
        <alternativeName>
            <fullName evidence="19">ADP-dependent NAD(P)HX dehydratase</fullName>
        </alternativeName>
    </domain>
    <domain>
        <recommendedName>
            <fullName evidence="19">NAD(P)H-hydrate epimerase</fullName>
            <ecNumber evidence="19">5.1.99.6</ecNumber>
        </recommendedName>
    </domain>
</protein>
<evidence type="ECO:0000256" key="8">
    <source>
        <dbReference type="ARBA" id="ARBA00022857"/>
    </source>
</evidence>
<comment type="similarity">
    <text evidence="3 19">In the N-terminal section; belongs to the NnrE/AIBP family.</text>
</comment>
<evidence type="ECO:0000256" key="7">
    <source>
        <dbReference type="ARBA" id="ARBA00022840"/>
    </source>
</evidence>
<keyword evidence="12 17" id="KW-0456">Lyase</keyword>
<comment type="subunit">
    <text evidence="17">Homotetramer.</text>
</comment>
<evidence type="ECO:0000256" key="15">
    <source>
        <dbReference type="ARBA" id="ARBA00048238"/>
    </source>
</evidence>
<evidence type="ECO:0000256" key="13">
    <source>
        <dbReference type="ARBA" id="ARBA00023268"/>
    </source>
</evidence>
<name>A0ABQ3I9E8_9BACT</name>
<evidence type="ECO:0000256" key="11">
    <source>
        <dbReference type="ARBA" id="ARBA00023235"/>
    </source>
</evidence>
<feature type="binding site" evidence="18">
    <location>
        <begin position="58"/>
        <end position="62"/>
    </location>
    <ligand>
        <name>(6S)-NADPHX</name>
        <dbReference type="ChEBI" id="CHEBI:64076"/>
    </ligand>
</feature>
<evidence type="ECO:0000256" key="6">
    <source>
        <dbReference type="ARBA" id="ARBA00022741"/>
    </source>
</evidence>
<feature type="binding site" evidence="18">
    <location>
        <position position="157"/>
    </location>
    <ligand>
        <name>K(+)</name>
        <dbReference type="ChEBI" id="CHEBI:29103"/>
    </ligand>
</feature>
<gene>
    <name evidence="17" type="primary">nnrD</name>
    <name evidence="18" type="synonym">nnrE</name>
    <name evidence="22" type="ORF">GCM10011340_22860</name>
</gene>
<comment type="caution">
    <text evidence="22">The sequence shown here is derived from an EMBL/GenBank/DDBJ whole genome shotgun (WGS) entry which is preliminary data.</text>
</comment>
<dbReference type="Pfam" id="PF03853">
    <property type="entry name" value="YjeF_N"/>
    <property type="match status" value="1"/>
</dbReference>
<feature type="binding site" evidence="17">
    <location>
        <position position="369"/>
    </location>
    <ligand>
        <name>(6S)-NADPHX</name>
        <dbReference type="ChEBI" id="CHEBI:64076"/>
    </ligand>
</feature>
<dbReference type="HAMAP" id="MF_01966">
    <property type="entry name" value="NADHX_epimerase"/>
    <property type="match status" value="1"/>
</dbReference>
<dbReference type="InterPro" id="IPR000631">
    <property type="entry name" value="CARKD"/>
</dbReference>
<comment type="catalytic activity">
    <reaction evidence="1 18 19">
        <text>(6R)-NADHX = (6S)-NADHX</text>
        <dbReference type="Rhea" id="RHEA:32215"/>
        <dbReference type="ChEBI" id="CHEBI:64074"/>
        <dbReference type="ChEBI" id="CHEBI:64075"/>
        <dbReference type="EC" id="5.1.99.6"/>
    </reaction>
</comment>
<comment type="similarity">
    <text evidence="4 19">In the C-terminal section; belongs to the NnrD/CARKD family.</text>
</comment>
<dbReference type="EMBL" id="BNAG01000003">
    <property type="protein sequence ID" value="GHE66856.1"/>
    <property type="molecule type" value="Genomic_DNA"/>
</dbReference>
<evidence type="ECO:0000259" key="21">
    <source>
        <dbReference type="PROSITE" id="PS51385"/>
    </source>
</evidence>
<evidence type="ECO:0000256" key="10">
    <source>
        <dbReference type="ARBA" id="ARBA00023027"/>
    </source>
</evidence>
<feature type="binding site" evidence="18">
    <location>
        <position position="59"/>
    </location>
    <ligand>
        <name>K(+)</name>
        <dbReference type="ChEBI" id="CHEBI:29103"/>
    </ligand>
</feature>
<reference evidence="23" key="1">
    <citation type="journal article" date="2019" name="Int. J. Syst. Evol. Microbiol.">
        <title>The Global Catalogue of Microorganisms (GCM) 10K type strain sequencing project: providing services to taxonomists for standard genome sequencing and annotation.</title>
        <authorList>
            <consortium name="The Broad Institute Genomics Platform"/>
            <consortium name="The Broad Institute Genome Sequencing Center for Infectious Disease"/>
            <person name="Wu L."/>
            <person name="Ma J."/>
        </authorList>
    </citation>
    <scope>NUCLEOTIDE SEQUENCE [LARGE SCALE GENOMIC DNA]</scope>
    <source>
        <strain evidence="23">CGMCC 1.15111</strain>
    </source>
</reference>
<evidence type="ECO:0000256" key="5">
    <source>
        <dbReference type="ARBA" id="ARBA00022723"/>
    </source>
</evidence>
<comment type="catalytic activity">
    <reaction evidence="2 18 19">
        <text>(6R)-NADPHX = (6S)-NADPHX</text>
        <dbReference type="Rhea" id="RHEA:32227"/>
        <dbReference type="ChEBI" id="CHEBI:64076"/>
        <dbReference type="ChEBI" id="CHEBI:64077"/>
        <dbReference type="EC" id="5.1.99.6"/>
    </reaction>
</comment>
<evidence type="ECO:0000256" key="3">
    <source>
        <dbReference type="ARBA" id="ARBA00006001"/>
    </source>
</evidence>
<accession>A0ABQ3I9E8</accession>
<dbReference type="NCBIfam" id="TIGR00196">
    <property type="entry name" value="yjeF_cterm"/>
    <property type="match status" value="1"/>
</dbReference>
<dbReference type="InterPro" id="IPR017953">
    <property type="entry name" value="Carbohydrate_kinase_pred_CS"/>
</dbReference>
<dbReference type="EC" id="4.2.1.136" evidence="19"/>
<dbReference type="PROSITE" id="PS51383">
    <property type="entry name" value="YJEF_C_3"/>
    <property type="match status" value="1"/>
</dbReference>
<dbReference type="CDD" id="cd01171">
    <property type="entry name" value="YXKO-related"/>
    <property type="match status" value="1"/>
</dbReference>
<dbReference type="InterPro" id="IPR029056">
    <property type="entry name" value="Ribokinase-like"/>
</dbReference>
<dbReference type="Pfam" id="PF01256">
    <property type="entry name" value="Carb_kinase"/>
    <property type="match status" value="1"/>
</dbReference>
<comment type="catalytic activity">
    <reaction evidence="16 17 19">
        <text>(6S)-NADPHX + ADP = AMP + phosphate + NADPH + H(+)</text>
        <dbReference type="Rhea" id="RHEA:32235"/>
        <dbReference type="ChEBI" id="CHEBI:15378"/>
        <dbReference type="ChEBI" id="CHEBI:43474"/>
        <dbReference type="ChEBI" id="CHEBI:57783"/>
        <dbReference type="ChEBI" id="CHEBI:64076"/>
        <dbReference type="ChEBI" id="CHEBI:456215"/>
        <dbReference type="ChEBI" id="CHEBI:456216"/>
        <dbReference type="EC" id="4.2.1.136"/>
    </reaction>
</comment>
<feature type="binding site" evidence="18">
    <location>
        <begin position="125"/>
        <end position="131"/>
    </location>
    <ligand>
        <name>(6S)-NADPHX</name>
        <dbReference type="ChEBI" id="CHEBI:64076"/>
    </ligand>
</feature>
<dbReference type="PROSITE" id="PS51385">
    <property type="entry name" value="YJEF_N"/>
    <property type="match status" value="1"/>
</dbReference>
<comment type="similarity">
    <text evidence="18">Belongs to the NnrE/AIBP family.</text>
</comment>
<comment type="function">
    <text evidence="17">Catalyzes the dehydration of the S-form of NAD(P)HX at the expense of ADP, which is converted to AMP. Together with NAD(P)HX epimerase, which catalyzes the epimerization of the S- and R-forms, the enzyme allows the repair of both epimers of NAD(P)HX, a damaged form of NAD(P)H that is a result of enzymatic or heat-dependent hydration.</text>
</comment>
<dbReference type="Gene3D" id="3.40.50.10260">
    <property type="entry name" value="YjeF N-terminal domain"/>
    <property type="match status" value="1"/>
</dbReference>
<evidence type="ECO:0000256" key="9">
    <source>
        <dbReference type="ARBA" id="ARBA00022958"/>
    </source>
</evidence>
<evidence type="ECO:0000256" key="2">
    <source>
        <dbReference type="ARBA" id="ARBA00000909"/>
    </source>
</evidence>
<dbReference type="HAMAP" id="MF_01965">
    <property type="entry name" value="NADHX_dehydratase"/>
    <property type="match status" value="1"/>
</dbReference>
<feature type="binding site" evidence="17">
    <location>
        <begin position="404"/>
        <end position="408"/>
    </location>
    <ligand>
        <name>AMP</name>
        <dbReference type="ChEBI" id="CHEBI:456215"/>
    </ligand>
</feature>
<keyword evidence="13" id="KW-0511">Multifunctional enzyme</keyword>
<evidence type="ECO:0000256" key="1">
    <source>
        <dbReference type="ARBA" id="ARBA00000013"/>
    </source>
</evidence>
<evidence type="ECO:0000256" key="4">
    <source>
        <dbReference type="ARBA" id="ARBA00009524"/>
    </source>
</evidence>
<comment type="cofactor">
    <cofactor evidence="17">
        <name>Mg(2+)</name>
        <dbReference type="ChEBI" id="CHEBI:18420"/>
    </cofactor>
</comment>
<dbReference type="InterPro" id="IPR030677">
    <property type="entry name" value="Nnr"/>
</dbReference>
<feature type="domain" description="YjeF C-terminal" evidence="20">
    <location>
        <begin position="220"/>
        <end position="493"/>
    </location>
</feature>
<keyword evidence="8 17" id="KW-0521">NADP</keyword>
<feature type="binding site" evidence="18">
    <location>
        <position position="154"/>
    </location>
    <ligand>
        <name>(6S)-NADPHX</name>
        <dbReference type="ChEBI" id="CHEBI:64076"/>
    </ligand>
</feature>
<keyword evidence="9 18" id="KW-0630">Potassium</keyword>
<keyword evidence="10 17" id="KW-0520">NAD</keyword>
<dbReference type="Gene3D" id="3.40.1190.20">
    <property type="match status" value="1"/>
</dbReference>
<evidence type="ECO:0000256" key="12">
    <source>
        <dbReference type="ARBA" id="ARBA00023239"/>
    </source>
</evidence>
<evidence type="ECO:0000256" key="14">
    <source>
        <dbReference type="ARBA" id="ARBA00025153"/>
    </source>
</evidence>
<feature type="binding site" evidence="17">
    <location>
        <position position="318"/>
    </location>
    <ligand>
        <name>(6S)-NADPHX</name>
        <dbReference type="ChEBI" id="CHEBI:64076"/>
    </ligand>
</feature>
<feature type="binding site" evidence="18">
    <location>
        <position position="121"/>
    </location>
    <ligand>
        <name>K(+)</name>
        <dbReference type="ChEBI" id="CHEBI:29103"/>
    </ligand>
</feature>
<sequence>MLKILSASQIRQADAYTIKHEPITSWALMERASQAFVDEFCTHVSMEQTITVVAGMGNNGGDGLAIARLLRNKGYQVKPVLLQWQGKLSEDCEKTLTKLSDVVQVVSPEDFSAPKTDVLIDAIFGSGLNRPVTGGLAKVIEQLNRSSAMRISVDIPSGLFADEVNGEGEIVRADMTITFQCPKLSMLLPESGIYAGELKIVDIGLHRAFVEQLGGHYHYITKAVEKLFPQRYKFQHKGNFGHVQVFAGSLGKIGAAYLCAKGAMRAGAGLLTLHVPQCAMAILQTSLPEAMLTLDDDYAHISSSGILDKTNVVCFGPGVGTHIATVEALRGLLESYSGPLVIDADGLNILSEHSELADMLPVNTIITPHVGEFHRLFGEHSHGLGRIETARQQAMRREWIIVLKGAHTAIVAPNGNVYFNSTGNPGMATAGSGDVLAGVISGLLAQGLSPLEAAQLAVYWHGKAGDEAAKNVGKLSLMASDLLEFLPTSNLNV</sequence>
<evidence type="ECO:0000256" key="19">
    <source>
        <dbReference type="PIRNR" id="PIRNR017184"/>
    </source>
</evidence>
<evidence type="ECO:0000256" key="17">
    <source>
        <dbReference type="HAMAP-Rule" id="MF_01965"/>
    </source>
</evidence>
<keyword evidence="6 17" id="KW-0547">Nucleotide-binding</keyword>
<dbReference type="SUPFAM" id="SSF53613">
    <property type="entry name" value="Ribokinase-like"/>
    <property type="match status" value="1"/>
</dbReference>
<comment type="function">
    <text evidence="14 19">Bifunctional enzyme that catalyzes the epimerization of the S- and R-forms of NAD(P)HX and the dehydration of the S-form of NAD(P)HX at the expense of ADP, which is converted to AMP. This allows the repair of both epimers of NAD(P)HX, a damaged form of NAD(P)H that is a result of enzymatic or heat-dependent hydration.</text>
</comment>
<feature type="binding site" evidence="17">
    <location>
        <position position="255"/>
    </location>
    <ligand>
        <name>(6S)-NADPHX</name>
        <dbReference type="ChEBI" id="CHEBI:64076"/>
    </ligand>
</feature>
<dbReference type="PIRSF" id="PIRSF017184">
    <property type="entry name" value="Nnr"/>
    <property type="match status" value="1"/>
</dbReference>
<evidence type="ECO:0000259" key="20">
    <source>
        <dbReference type="PROSITE" id="PS51383"/>
    </source>
</evidence>
<dbReference type="InterPro" id="IPR004443">
    <property type="entry name" value="YjeF_N_dom"/>
</dbReference>
<comment type="similarity">
    <text evidence="17">Belongs to the NnrD/CARKD family.</text>
</comment>
<dbReference type="EC" id="5.1.99.6" evidence="19"/>
<keyword evidence="7 17" id="KW-0067">ATP-binding</keyword>
<dbReference type="PROSITE" id="PS01050">
    <property type="entry name" value="YJEF_C_2"/>
    <property type="match status" value="1"/>
</dbReference>
<dbReference type="PANTHER" id="PTHR12592">
    <property type="entry name" value="ATP-DEPENDENT (S)-NAD(P)H-HYDRATE DEHYDRATASE FAMILY MEMBER"/>
    <property type="match status" value="1"/>
</dbReference>
<dbReference type="RefSeq" id="WP_189630390.1">
    <property type="nucleotide sequence ID" value="NZ_BNAG01000003.1"/>
</dbReference>
<keyword evidence="5 18" id="KW-0479">Metal-binding</keyword>
<feature type="domain" description="YjeF N-terminal" evidence="21">
    <location>
        <begin position="10"/>
        <end position="211"/>
    </location>
</feature>
<dbReference type="InterPro" id="IPR036652">
    <property type="entry name" value="YjeF_N_dom_sf"/>
</dbReference>
<dbReference type="Proteomes" id="UP000658258">
    <property type="component" value="Unassembled WGS sequence"/>
</dbReference>
<evidence type="ECO:0000313" key="22">
    <source>
        <dbReference type="EMBL" id="GHE66856.1"/>
    </source>
</evidence>
<evidence type="ECO:0000313" key="23">
    <source>
        <dbReference type="Proteomes" id="UP000658258"/>
    </source>
</evidence>
<dbReference type="NCBIfam" id="TIGR00197">
    <property type="entry name" value="yjeF_nterm"/>
    <property type="match status" value="1"/>
</dbReference>
<organism evidence="22 23">
    <name type="scientific">Roseivirga thermotolerans</name>
    <dbReference type="NCBI Taxonomy" id="1758176"/>
    <lineage>
        <taxon>Bacteria</taxon>
        <taxon>Pseudomonadati</taxon>
        <taxon>Bacteroidota</taxon>
        <taxon>Cytophagia</taxon>
        <taxon>Cytophagales</taxon>
        <taxon>Roseivirgaceae</taxon>
        <taxon>Roseivirga</taxon>
    </lineage>
</organism>
<evidence type="ECO:0000256" key="18">
    <source>
        <dbReference type="HAMAP-Rule" id="MF_01966"/>
    </source>
</evidence>